<dbReference type="EMBL" id="JACJII010000001">
    <property type="protein sequence ID" value="MBA9007950.1"/>
    <property type="molecule type" value="Genomic_DNA"/>
</dbReference>
<feature type="transmembrane region" description="Helical" evidence="8">
    <location>
        <begin position="158"/>
        <end position="180"/>
    </location>
</feature>
<evidence type="ECO:0000313" key="11">
    <source>
        <dbReference type="Proteomes" id="UP000539313"/>
    </source>
</evidence>
<keyword evidence="6 8" id="KW-1133">Transmembrane helix</keyword>
<evidence type="ECO:0000256" key="3">
    <source>
        <dbReference type="ARBA" id="ARBA00022676"/>
    </source>
</evidence>
<comment type="subcellular location">
    <subcellularLocation>
        <location evidence="1">Cell membrane</location>
        <topology evidence="1">Multi-pass membrane protein</topology>
    </subcellularLocation>
</comment>
<keyword evidence="3 10" id="KW-0328">Glycosyltransferase</keyword>
<feature type="transmembrane region" description="Helical" evidence="8">
    <location>
        <begin position="53"/>
        <end position="74"/>
    </location>
</feature>
<evidence type="ECO:0000256" key="4">
    <source>
        <dbReference type="ARBA" id="ARBA00022679"/>
    </source>
</evidence>
<dbReference type="RefSeq" id="WP_182708348.1">
    <property type="nucleotide sequence ID" value="NZ_JACJII010000001.1"/>
</dbReference>
<proteinExistence type="predicted"/>
<feature type="transmembrane region" description="Helical" evidence="8">
    <location>
        <begin position="200"/>
        <end position="219"/>
    </location>
</feature>
<dbReference type="GO" id="GO:0009103">
    <property type="term" value="P:lipopolysaccharide biosynthetic process"/>
    <property type="evidence" value="ECO:0007669"/>
    <property type="project" value="UniProtKB-ARBA"/>
</dbReference>
<protein>
    <submittedName>
        <fullName evidence="10">Mannosyltransferase</fullName>
        <ecNumber evidence="10">2.4.1.-</ecNumber>
    </submittedName>
</protein>
<keyword evidence="5 8" id="KW-0812">Transmembrane</keyword>
<gene>
    <name evidence="10" type="ORF">HNR21_006832</name>
</gene>
<evidence type="ECO:0000259" key="9">
    <source>
        <dbReference type="Pfam" id="PF13231"/>
    </source>
</evidence>
<evidence type="ECO:0000256" key="2">
    <source>
        <dbReference type="ARBA" id="ARBA00022475"/>
    </source>
</evidence>
<dbReference type="PANTHER" id="PTHR33908:SF3">
    <property type="entry name" value="UNDECAPRENYL PHOSPHATE-ALPHA-4-AMINO-4-DEOXY-L-ARABINOSE ARABINOSYL TRANSFERASE"/>
    <property type="match status" value="1"/>
</dbReference>
<evidence type="ECO:0000256" key="7">
    <source>
        <dbReference type="ARBA" id="ARBA00023136"/>
    </source>
</evidence>
<feature type="transmembrane region" description="Helical" evidence="8">
    <location>
        <begin position="107"/>
        <end position="127"/>
    </location>
</feature>
<reference evidence="10 11" key="1">
    <citation type="submission" date="2020-08" db="EMBL/GenBank/DDBJ databases">
        <title>Sequencing the genomes of 1000 actinobacteria strains.</title>
        <authorList>
            <person name="Klenk H.-P."/>
        </authorList>
    </citation>
    <scope>NUCLEOTIDE SEQUENCE [LARGE SCALE GENOMIC DNA]</scope>
    <source>
        <strain evidence="10 11">DSM 45823</strain>
    </source>
</reference>
<dbReference type="InterPro" id="IPR038731">
    <property type="entry name" value="RgtA/B/C-like"/>
</dbReference>
<feature type="transmembrane region" description="Helical" evidence="8">
    <location>
        <begin position="299"/>
        <end position="318"/>
    </location>
</feature>
<dbReference type="Pfam" id="PF13231">
    <property type="entry name" value="PMT_2"/>
    <property type="match status" value="1"/>
</dbReference>
<evidence type="ECO:0000313" key="10">
    <source>
        <dbReference type="EMBL" id="MBA9007950.1"/>
    </source>
</evidence>
<dbReference type="GO" id="GO:0016763">
    <property type="term" value="F:pentosyltransferase activity"/>
    <property type="evidence" value="ECO:0007669"/>
    <property type="project" value="TreeGrafter"/>
</dbReference>
<dbReference type="Proteomes" id="UP000539313">
    <property type="component" value="Unassembled WGS sequence"/>
</dbReference>
<sequence length="477" mass="52044">MTRDPVRWAVPAVPALAALAVGLWRITVPPLWRDEAATLSAAAERSLPDLLRLLGNIDAVHGLYYLFMHVWTAVFGTGDLAIRLPSALALAVAAAVVAALGRRLADARVGLVAGLLVAASPVLSRYAQEARQYTIATALAAVSTYLLVRALEARTPRWFAGYAVSVALVGWIQLFTLLILPAHLAALWTVRRDRALLTRWAPAAAAGTAAFLPVLPLALEQRTKQVNWITAPDAETVQRLLDAFAGDRILIAPVVVLAVVAWWRRPSPGAPVDLRILATAWAVLPPALLLAVSLVEPVYWLRYVIFAVPGVALLTAMGLRAMPLWGAVPALAAMLALTVPMHLEVRTAGSRPDDVERVARIIAEHRRPGDGLVFEEALYRRIVAADPQAFAGLSDLTLDRPADQVADLQGSEISDVATLRRRAAGLRRVWYVDRSGLEGGPGSWERVKDEEFQRSEDWDQAGRWRFRGGTVYLYERR</sequence>
<keyword evidence="4 10" id="KW-0808">Transferase</keyword>
<dbReference type="EC" id="2.4.1.-" evidence="10"/>
<dbReference type="InterPro" id="IPR050297">
    <property type="entry name" value="LipidA_mod_glycosyltrf_83"/>
</dbReference>
<evidence type="ECO:0000256" key="5">
    <source>
        <dbReference type="ARBA" id="ARBA00022692"/>
    </source>
</evidence>
<keyword evidence="2" id="KW-1003">Cell membrane</keyword>
<keyword evidence="11" id="KW-1185">Reference proteome</keyword>
<evidence type="ECO:0000256" key="6">
    <source>
        <dbReference type="ARBA" id="ARBA00022989"/>
    </source>
</evidence>
<evidence type="ECO:0000256" key="1">
    <source>
        <dbReference type="ARBA" id="ARBA00004651"/>
    </source>
</evidence>
<dbReference type="PANTHER" id="PTHR33908">
    <property type="entry name" value="MANNOSYLTRANSFERASE YKCB-RELATED"/>
    <property type="match status" value="1"/>
</dbReference>
<comment type="caution">
    <text evidence="10">The sequence shown here is derived from an EMBL/GenBank/DDBJ whole genome shotgun (WGS) entry which is preliminary data.</text>
</comment>
<name>A0A7W3RD50_9ACTN</name>
<feature type="transmembrane region" description="Helical" evidence="8">
    <location>
        <begin position="274"/>
        <end position="292"/>
    </location>
</feature>
<feature type="transmembrane region" description="Helical" evidence="8">
    <location>
        <begin position="240"/>
        <end position="262"/>
    </location>
</feature>
<feature type="transmembrane region" description="Helical" evidence="8">
    <location>
        <begin position="80"/>
        <end position="100"/>
    </location>
</feature>
<organism evidence="10 11">
    <name type="scientific">Thermomonospora cellulosilytica</name>
    <dbReference type="NCBI Taxonomy" id="1411118"/>
    <lineage>
        <taxon>Bacteria</taxon>
        <taxon>Bacillati</taxon>
        <taxon>Actinomycetota</taxon>
        <taxon>Actinomycetes</taxon>
        <taxon>Streptosporangiales</taxon>
        <taxon>Thermomonosporaceae</taxon>
        <taxon>Thermomonospora</taxon>
    </lineage>
</organism>
<feature type="domain" description="Glycosyltransferase RgtA/B/C/D-like" evidence="9">
    <location>
        <begin position="65"/>
        <end position="215"/>
    </location>
</feature>
<dbReference type="AlphaFoldDB" id="A0A7W3RD50"/>
<accession>A0A7W3RD50</accession>
<dbReference type="GO" id="GO:0010041">
    <property type="term" value="P:response to iron(III) ion"/>
    <property type="evidence" value="ECO:0007669"/>
    <property type="project" value="TreeGrafter"/>
</dbReference>
<keyword evidence="7 8" id="KW-0472">Membrane</keyword>
<feature type="transmembrane region" description="Helical" evidence="8">
    <location>
        <begin position="12"/>
        <end position="32"/>
    </location>
</feature>
<dbReference type="GO" id="GO:0005886">
    <property type="term" value="C:plasma membrane"/>
    <property type="evidence" value="ECO:0007669"/>
    <property type="project" value="UniProtKB-SubCell"/>
</dbReference>
<evidence type="ECO:0000256" key="8">
    <source>
        <dbReference type="SAM" id="Phobius"/>
    </source>
</evidence>
<feature type="transmembrane region" description="Helical" evidence="8">
    <location>
        <begin position="133"/>
        <end position="151"/>
    </location>
</feature>